<dbReference type="SUPFAM" id="SSF48317">
    <property type="entry name" value="Acid phosphatase/Vanadium-dependent haloperoxidase"/>
    <property type="match status" value="1"/>
</dbReference>
<reference evidence="2" key="1">
    <citation type="submission" date="2022-08" db="EMBL/GenBank/DDBJ databases">
        <title>Whole genome sequencing of non-tuberculosis mycobacteria type-strains.</title>
        <authorList>
            <person name="Igarashi Y."/>
            <person name="Osugi A."/>
            <person name="Mitarai S."/>
        </authorList>
    </citation>
    <scope>NUCLEOTIDE SEQUENCE</scope>
    <source>
        <strain evidence="2">JCM 16369</strain>
    </source>
</reference>
<keyword evidence="1" id="KW-0472">Membrane</keyword>
<evidence type="ECO:0000256" key="1">
    <source>
        <dbReference type="SAM" id="Phobius"/>
    </source>
</evidence>
<dbReference type="RefSeq" id="WP_240178740.1">
    <property type="nucleotide sequence ID" value="NZ_CP092362.2"/>
</dbReference>
<dbReference type="EMBL" id="CP092362">
    <property type="protein sequence ID" value="ULN42293.1"/>
    <property type="molecule type" value="Genomic_DNA"/>
</dbReference>
<accession>A0ABY3TQD7</accession>
<organism evidence="2 3">
    <name type="scientific">Mycolicibacterium crocinum</name>
    <dbReference type="NCBI Taxonomy" id="388459"/>
    <lineage>
        <taxon>Bacteria</taxon>
        <taxon>Bacillati</taxon>
        <taxon>Actinomycetota</taxon>
        <taxon>Actinomycetes</taxon>
        <taxon>Mycobacteriales</taxon>
        <taxon>Mycobacteriaceae</taxon>
        <taxon>Mycolicibacterium</taxon>
    </lineage>
</organism>
<dbReference type="InterPro" id="IPR036938">
    <property type="entry name" value="PAP2/HPO_sf"/>
</dbReference>
<evidence type="ECO:0000313" key="2">
    <source>
        <dbReference type="EMBL" id="ULN42293.1"/>
    </source>
</evidence>
<keyword evidence="3" id="KW-1185">Reference proteome</keyword>
<evidence type="ECO:0000313" key="3">
    <source>
        <dbReference type="Proteomes" id="UP001055337"/>
    </source>
</evidence>
<feature type="transmembrane region" description="Helical" evidence="1">
    <location>
        <begin position="26"/>
        <end position="49"/>
    </location>
</feature>
<proteinExistence type="predicted"/>
<protein>
    <submittedName>
        <fullName evidence="2">PA-phosphatase</fullName>
    </submittedName>
</protein>
<name>A0ABY3TQD7_9MYCO</name>
<feature type="transmembrane region" description="Helical" evidence="1">
    <location>
        <begin position="136"/>
        <end position="157"/>
    </location>
</feature>
<gene>
    <name evidence="2" type="ORF">MI149_03955</name>
</gene>
<sequence length="161" mass="17089">MGLLGWAVGKGSTPVDDWFQRANGGVLGWLLFFTDQRTTLVILVAALGLAAYRRRWLLLAVVAVSPVAAVWLSRLFKELFGRTKGGAVAYPSGHITLMVVVLGLALLVVGARLYAVVAVVWALLGMLGQSVTYHYFTDAVGGLLLGSAIVCSVFAVIGQNN</sequence>
<keyword evidence="1" id="KW-1133">Transmembrane helix</keyword>
<keyword evidence="1" id="KW-0812">Transmembrane</keyword>
<feature type="transmembrane region" description="Helical" evidence="1">
    <location>
        <begin position="56"/>
        <end position="76"/>
    </location>
</feature>
<feature type="transmembrane region" description="Helical" evidence="1">
    <location>
        <begin position="96"/>
        <end position="124"/>
    </location>
</feature>
<dbReference type="Proteomes" id="UP001055337">
    <property type="component" value="Chromosome"/>
</dbReference>